<proteinExistence type="predicted"/>
<name>A0ACB9EKI5_ARCLA</name>
<evidence type="ECO:0000313" key="2">
    <source>
        <dbReference type="Proteomes" id="UP001055879"/>
    </source>
</evidence>
<sequence>MLVLGSELCIALYRKIKEVTTVQSKVNESSRSSDQNKVTRLTIRMRMLQLGDTCVEGGASLNNEVQQLVERRSKKKRDASVSEQLENEDRDTHNLLYVDQVKCNTPQVPRQCSVIRAWSMDLLRIREEEELATGGFGLDESVEPYDGNLENVVSPLQHNDIQVYMKDVNETYKQLTTLKTELERTLGEASMKYPKARDIIE</sequence>
<keyword evidence="2" id="KW-1185">Reference proteome</keyword>
<comment type="caution">
    <text evidence="1">The sequence shown here is derived from an EMBL/GenBank/DDBJ whole genome shotgun (WGS) entry which is preliminary data.</text>
</comment>
<dbReference type="Proteomes" id="UP001055879">
    <property type="component" value="Linkage Group LG02"/>
</dbReference>
<protein>
    <submittedName>
        <fullName evidence="1">Uncharacterized protein</fullName>
    </submittedName>
</protein>
<organism evidence="1 2">
    <name type="scientific">Arctium lappa</name>
    <name type="common">Greater burdock</name>
    <name type="synonym">Lappa major</name>
    <dbReference type="NCBI Taxonomy" id="4217"/>
    <lineage>
        <taxon>Eukaryota</taxon>
        <taxon>Viridiplantae</taxon>
        <taxon>Streptophyta</taxon>
        <taxon>Embryophyta</taxon>
        <taxon>Tracheophyta</taxon>
        <taxon>Spermatophyta</taxon>
        <taxon>Magnoliopsida</taxon>
        <taxon>eudicotyledons</taxon>
        <taxon>Gunneridae</taxon>
        <taxon>Pentapetalae</taxon>
        <taxon>asterids</taxon>
        <taxon>campanulids</taxon>
        <taxon>Asterales</taxon>
        <taxon>Asteraceae</taxon>
        <taxon>Carduoideae</taxon>
        <taxon>Cardueae</taxon>
        <taxon>Arctiinae</taxon>
        <taxon>Arctium</taxon>
    </lineage>
</organism>
<gene>
    <name evidence="1" type="ORF">L6452_06736</name>
</gene>
<reference evidence="1 2" key="2">
    <citation type="journal article" date="2022" name="Mol. Ecol. Resour.">
        <title>The genomes of chicory, endive, great burdock and yacon provide insights into Asteraceae paleo-polyploidization history and plant inulin production.</title>
        <authorList>
            <person name="Fan W."/>
            <person name="Wang S."/>
            <person name="Wang H."/>
            <person name="Wang A."/>
            <person name="Jiang F."/>
            <person name="Liu H."/>
            <person name="Zhao H."/>
            <person name="Xu D."/>
            <person name="Zhang Y."/>
        </authorList>
    </citation>
    <scope>NUCLEOTIDE SEQUENCE [LARGE SCALE GENOMIC DNA]</scope>
    <source>
        <strain evidence="2">cv. Niubang</strain>
    </source>
</reference>
<evidence type="ECO:0000313" key="1">
    <source>
        <dbReference type="EMBL" id="KAI3759155.1"/>
    </source>
</evidence>
<dbReference type="EMBL" id="CM042048">
    <property type="protein sequence ID" value="KAI3759155.1"/>
    <property type="molecule type" value="Genomic_DNA"/>
</dbReference>
<accession>A0ACB9EKI5</accession>
<reference evidence="2" key="1">
    <citation type="journal article" date="2022" name="Mol. Ecol. Resour.">
        <title>The genomes of chicory, endive, great burdock and yacon provide insights into Asteraceae palaeo-polyploidization history and plant inulin production.</title>
        <authorList>
            <person name="Fan W."/>
            <person name="Wang S."/>
            <person name="Wang H."/>
            <person name="Wang A."/>
            <person name="Jiang F."/>
            <person name="Liu H."/>
            <person name="Zhao H."/>
            <person name="Xu D."/>
            <person name="Zhang Y."/>
        </authorList>
    </citation>
    <scope>NUCLEOTIDE SEQUENCE [LARGE SCALE GENOMIC DNA]</scope>
    <source>
        <strain evidence="2">cv. Niubang</strain>
    </source>
</reference>